<evidence type="ECO:0000256" key="3">
    <source>
        <dbReference type="ARBA" id="ARBA00022553"/>
    </source>
</evidence>
<keyword evidence="6" id="KW-1133">Transmembrane helix</keyword>
<dbReference type="Pfam" id="PF00512">
    <property type="entry name" value="HisKA"/>
    <property type="match status" value="1"/>
</dbReference>
<dbReference type="GO" id="GO:0000156">
    <property type="term" value="F:phosphorelay response regulator activity"/>
    <property type="evidence" value="ECO:0007669"/>
    <property type="project" value="TreeGrafter"/>
</dbReference>
<keyword evidence="3" id="KW-0597">Phosphoprotein</keyword>
<dbReference type="EMBL" id="UOFQ01000048">
    <property type="protein sequence ID" value="VAW86681.1"/>
    <property type="molecule type" value="Genomic_DNA"/>
</dbReference>
<feature type="domain" description="Histidine kinase" evidence="7">
    <location>
        <begin position="277"/>
        <end position="483"/>
    </location>
</feature>
<reference evidence="8" key="1">
    <citation type="submission" date="2018-06" db="EMBL/GenBank/DDBJ databases">
        <authorList>
            <person name="Zhirakovskaya E."/>
        </authorList>
    </citation>
    <scope>NUCLEOTIDE SEQUENCE</scope>
</reference>
<dbReference type="SMART" id="SM00387">
    <property type="entry name" value="HATPase_c"/>
    <property type="match status" value="1"/>
</dbReference>
<dbReference type="Gene3D" id="3.30.565.10">
    <property type="entry name" value="Histidine kinase-like ATPase, C-terminal domain"/>
    <property type="match status" value="1"/>
</dbReference>
<dbReference type="GO" id="GO:0000155">
    <property type="term" value="F:phosphorelay sensor kinase activity"/>
    <property type="evidence" value="ECO:0007669"/>
    <property type="project" value="InterPro"/>
</dbReference>
<dbReference type="PRINTS" id="PR00344">
    <property type="entry name" value="BCTRLSENSOR"/>
</dbReference>
<keyword evidence="4" id="KW-0808">Transferase</keyword>
<keyword evidence="5" id="KW-0418">Kinase</keyword>
<dbReference type="EC" id="2.7.13.3" evidence="2"/>
<keyword evidence="6" id="KW-0812">Transmembrane</keyword>
<evidence type="ECO:0000256" key="6">
    <source>
        <dbReference type="SAM" id="Phobius"/>
    </source>
</evidence>
<dbReference type="InterPro" id="IPR050351">
    <property type="entry name" value="BphY/WalK/GraS-like"/>
</dbReference>
<dbReference type="PROSITE" id="PS50109">
    <property type="entry name" value="HIS_KIN"/>
    <property type="match status" value="1"/>
</dbReference>
<proteinExistence type="predicted"/>
<dbReference type="InterPro" id="IPR003661">
    <property type="entry name" value="HisK_dim/P_dom"/>
</dbReference>
<dbReference type="PANTHER" id="PTHR42878">
    <property type="entry name" value="TWO-COMPONENT HISTIDINE KINASE"/>
    <property type="match status" value="1"/>
</dbReference>
<name>A0A3B0Z578_9ZZZZ</name>
<evidence type="ECO:0000256" key="2">
    <source>
        <dbReference type="ARBA" id="ARBA00012438"/>
    </source>
</evidence>
<dbReference type="Pfam" id="PF02518">
    <property type="entry name" value="HATPase_c"/>
    <property type="match status" value="1"/>
</dbReference>
<dbReference type="SUPFAM" id="SSF55874">
    <property type="entry name" value="ATPase domain of HSP90 chaperone/DNA topoisomerase II/histidine kinase"/>
    <property type="match status" value="1"/>
</dbReference>
<dbReference type="InterPro" id="IPR005467">
    <property type="entry name" value="His_kinase_dom"/>
</dbReference>
<keyword evidence="6" id="KW-0472">Membrane</keyword>
<dbReference type="InterPro" id="IPR036890">
    <property type="entry name" value="HATPase_C_sf"/>
</dbReference>
<dbReference type="InterPro" id="IPR004358">
    <property type="entry name" value="Sig_transdc_His_kin-like_C"/>
</dbReference>
<dbReference type="GO" id="GO:0007234">
    <property type="term" value="P:osmosensory signaling via phosphorelay pathway"/>
    <property type="evidence" value="ECO:0007669"/>
    <property type="project" value="TreeGrafter"/>
</dbReference>
<evidence type="ECO:0000256" key="1">
    <source>
        <dbReference type="ARBA" id="ARBA00000085"/>
    </source>
</evidence>
<comment type="catalytic activity">
    <reaction evidence="1">
        <text>ATP + protein L-histidine = ADP + protein N-phospho-L-histidine.</text>
        <dbReference type="EC" id="2.7.13.3"/>
    </reaction>
</comment>
<dbReference type="GO" id="GO:0030295">
    <property type="term" value="F:protein kinase activator activity"/>
    <property type="evidence" value="ECO:0007669"/>
    <property type="project" value="TreeGrafter"/>
</dbReference>
<dbReference type="CDD" id="cd00082">
    <property type="entry name" value="HisKA"/>
    <property type="match status" value="1"/>
</dbReference>
<dbReference type="InterPro" id="IPR003594">
    <property type="entry name" value="HATPase_dom"/>
</dbReference>
<evidence type="ECO:0000256" key="5">
    <source>
        <dbReference type="ARBA" id="ARBA00022777"/>
    </source>
</evidence>
<dbReference type="PANTHER" id="PTHR42878:SF15">
    <property type="entry name" value="BACTERIOPHYTOCHROME"/>
    <property type="match status" value="1"/>
</dbReference>
<evidence type="ECO:0000259" key="7">
    <source>
        <dbReference type="PROSITE" id="PS50109"/>
    </source>
</evidence>
<evidence type="ECO:0000313" key="8">
    <source>
        <dbReference type="EMBL" id="VAW86681.1"/>
    </source>
</evidence>
<evidence type="ECO:0000256" key="4">
    <source>
        <dbReference type="ARBA" id="ARBA00022679"/>
    </source>
</evidence>
<dbReference type="SUPFAM" id="SSF47384">
    <property type="entry name" value="Homodimeric domain of signal transducing histidine kinase"/>
    <property type="match status" value="1"/>
</dbReference>
<organism evidence="8">
    <name type="scientific">hydrothermal vent metagenome</name>
    <dbReference type="NCBI Taxonomy" id="652676"/>
    <lineage>
        <taxon>unclassified sequences</taxon>
        <taxon>metagenomes</taxon>
        <taxon>ecological metagenomes</taxon>
    </lineage>
</organism>
<gene>
    <name evidence="8" type="ORF">MNBD_GAMMA17-586</name>
</gene>
<dbReference type="Pfam" id="PF11845">
    <property type="entry name" value="Tll0287-like"/>
    <property type="match status" value="1"/>
</dbReference>
<dbReference type="Gene3D" id="1.10.287.130">
    <property type="match status" value="1"/>
</dbReference>
<dbReference type="AlphaFoldDB" id="A0A3B0Z578"/>
<dbReference type="InterPro" id="IPR021796">
    <property type="entry name" value="Tll0287-like_dom"/>
</dbReference>
<protein>
    <recommendedName>
        <fullName evidence="2">histidine kinase</fullName>
        <ecNumber evidence="2">2.7.13.3</ecNumber>
    </recommendedName>
</protein>
<accession>A0A3B0Z578</accession>
<sequence length="491" mass="55112">MKRLTQRPLKNWQFILILMLLFFFATLAAVWHVSQLQSRLIESTAIKNAHLFSDALTEFRTLYTSEVVNTARQHGLEISHDYATKEGAIPLPATLSMLLGEKIGQHASGSKTSLYSPYPFPWRKGTGGLRDPFKEEAWRFLSQNPDKSFYRFTERDGHQRLRYATADVMRPACIQCHNSHPDTPKSGWKVGDLRGILEVDLPMDRVIAQTQADLEGTIIIFGSLALLGVIGIGSVTSKLRRTSVELQQRVEERTAELAEKAEMLARSNRELDQFAYVTSHDLKAPLRAIANLSQWIEEDIGEQLNDESRQQMVLLRSRVQRMDALIQGILDYSRVGRVAEESETVEVSALLEEIIDSIDPPPGFTVAVAAGMPVIETQRIRLQQVFANLIGNAIKYREQDDGRVDVSVEDIGEFYRFSISDNGPGIAAEHHEKIFGIFQTLQARDKIESTGVGLTLVKKIVEDQGGEISIDSSLGNGAVFHFTWCKEIKKS</sequence>
<dbReference type="SMART" id="SM00388">
    <property type="entry name" value="HisKA"/>
    <property type="match status" value="1"/>
</dbReference>
<dbReference type="InterPro" id="IPR036097">
    <property type="entry name" value="HisK_dim/P_sf"/>
</dbReference>
<feature type="transmembrane region" description="Helical" evidence="6">
    <location>
        <begin position="12"/>
        <end position="33"/>
    </location>
</feature>